<evidence type="ECO:0000313" key="2">
    <source>
        <dbReference type="Proteomes" id="UP000181909"/>
    </source>
</evidence>
<dbReference type="EMBL" id="FPJO01000006">
    <property type="protein sequence ID" value="SFX81862.1"/>
    <property type="molecule type" value="Genomic_DNA"/>
</dbReference>
<proteinExistence type="predicted"/>
<organism evidence="1 2">
    <name type="scientific">Streptomyces atratus</name>
    <dbReference type="NCBI Taxonomy" id="1893"/>
    <lineage>
        <taxon>Bacteria</taxon>
        <taxon>Bacillati</taxon>
        <taxon>Actinomycetota</taxon>
        <taxon>Actinomycetes</taxon>
        <taxon>Kitasatosporales</taxon>
        <taxon>Streptomycetaceae</taxon>
        <taxon>Streptomyces</taxon>
    </lineage>
</organism>
<name>A0A1K2A5Z4_STRAR</name>
<dbReference type="AlphaFoldDB" id="A0A1K2A5Z4"/>
<reference evidence="1 2" key="1">
    <citation type="submission" date="2016-11" db="EMBL/GenBank/DDBJ databases">
        <authorList>
            <person name="Jaros S."/>
            <person name="Januszkiewicz K."/>
            <person name="Wedrychowicz H."/>
        </authorList>
    </citation>
    <scope>NUCLEOTIDE SEQUENCE [LARGE SCALE GENOMIC DNA]</scope>
    <source>
        <strain evidence="1 2">OK807</strain>
    </source>
</reference>
<gene>
    <name evidence="1" type="ORF">SAMN02787144_1006297</name>
</gene>
<sequence length="201" mass="22793">MAGEESTHRIPEALTEEQAGRMLADMNEVIRAGEEMRKLRAEMIKLFIGLGWTQDRIARLAAMSQPAVSKHVAKYRTDVPSPPMELSLDQYDTPWLEGRLWALAEEISETLRDTAHCTRYVDAIARGKKRFTPENVDELRRLVEKDLRLHRATIPGSYQEAYDKISRGLDVPPKAATTSGSASVRRTLAHRIQRDRLRGDA</sequence>
<dbReference type="RefSeq" id="WP_072485486.1">
    <property type="nucleotide sequence ID" value="NZ_FPJO01000006.1"/>
</dbReference>
<dbReference type="STRING" id="1893.SAMN02787144_1006297"/>
<dbReference type="OrthoDB" id="4309839at2"/>
<accession>A0A1K2A5Z4</accession>
<dbReference type="Proteomes" id="UP000181909">
    <property type="component" value="Unassembled WGS sequence"/>
</dbReference>
<evidence type="ECO:0000313" key="1">
    <source>
        <dbReference type="EMBL" id="SFX81862.1"/>
    </source>
</evidence>
<protein>
    <submittedName>
        <fullName evidence="1">Uncharacterized protein</fullName>
    </submittedName>
</protein>